<dbReference type="GO" id="GO:0003676">
    <property type="term" value="F:nucleic acid binding"/>
    <property type="evidence" value="ECO:0007669"/>
    <property type="project" value="InterPro"/>
</dbReference>
<sequence length="235" mass="26979">MGYILGLDLGSNSIGWACIDPKKKQIIAVGSRVFKEGVNRDNKGGEVSKNTTRRLARQSRTQYFRRADRKQKLKEVLQQAGMFPTSPAEISEYLNSQEKYNPYDLRKKGLDEQLSKLELGRALYHLNQRRGFKSSRKSGDSKEAGVVAQETAELQEKIDAAKCRTLGEYFSQLDPMSTPIRGHYTLRKMYEQEFDLLWEKQATFHPELNDGLKEDIKDKTIFYQRPLKSVAHLIG</sequence>
<accession>A0A382YUT9</accession>
<evidence type="ECO:0000313" key="2">
    <source>
        <dbReference type="EMBL" id="SVD86973.1"/>
    </source>
</evidence>
<organism evidence="2">
    <name type="scientific">marine metagenome</name>
    <dbReference type="NCBI Taxonomy" id="408172"/>
    <lineage>
        <taxon>unclassified sequences</taxon>
        <taxon>metagenomes</taxon>
        <taxon>ecological metagenomes</taxon>
    </lineage>
</organism>
<name>A0A382YUT9_9ZZZZ</name>
<gene>
    <name evidence="2" type="ORF">METZ01_LOCUS439827</name>
</gene>
<dbReference type="Gene3D" id="3.30.420.10">
    <property type="entry name" value="Ribonuclease H-like superfamily/Ribonuclease H"/>
    <property type="match status" value="1"/>
</dbReference>
<protein>
    <recommendedName>
        <fullName evidence="3">Cas9 alpha-helical lobe domain-containing protein</fullName>
    </recommendedName>
</protein>
<dbReference type="InterPro" id="IPR036397">
    <property type="entry name" value="RNaseH_sf"/>
</dbReference>
<dbReference type="EMBL" id="UINC01178676">
    <property type="protein sequence ID" value="SVD86973.1"/>
    <property type="molecule type" value="Genomic_DNA"/>
</dbReference>
<dbReference type="AlphaFoldDB" id="A0A382YUT9"/>
<dbReference type="GO" id="GO:0004519">
    <property type="term" value="F:endonuclease activity"/>
    <property type="evidence" value="ECO:0007669"/>
    <property type="project" value="InterPro"/>
</dbReference>
<feature type="region of interest" description="Disordered" evidence="1">
    <location>
        <begin position="39"/>
        <end position="59"/>
    </location>
</feature>
<evidence type="ECO:0000256" key="1">
    <source>
        <dbReference type="SAM" id="MobiDB-lite"/>
    </source>
</evidence>
<feature type="non-terminal residue" evidence="2">
    <location>
        <position position="235"/>
    </location>
</feature>
<proteinExistence type="predicted"/>
<evidence type="ECO:0008006" key="3">
    <source>
        <dbReference type="Google" id="ProtNLM"/>
    </source>
</evidence>
<dbReference type="InterPro" id="IPR028629">
    <property type="entry name" value="Cas9"/>
</dbReference>
<dbReference type="NCBIfam" id="TIGR01865">
    <property type="entry name" value="cas_Csn1"/>
    <property type="match status" value="1"/>
</dbReference>
<reference evidence="2" key="1">
    <citation type="submission" date="2018-05" db="EMBL/GenBank/DDBJ databases">
        <authorList>
            <person name="Lanie J.A."/>
            <person name="Ng W.-L."/>
            <person name="Kazmierczak K.M."/>
            <person name="Andrzejewski T.M."/>
            <person name="Davidsen T.M."/>
            <person name="Wayne K.J."/>
            <person name="Tettelin H."/>
            <person name="Glass J.I."/>
            <person name="Rusch D."/>
            <person name="Podicherti R."/>
            <person name="Tsui H.-C.T."/>
            <person name="Winkler M.E."/>
        </authorList>
    </citation>
    <scope>NUCLEOTIDE SEQUENCE</scope>
</reference>